<dbReference type="Gene3D" id="3.40.190.10">
    <property type="entry name" value="Periplasmic binding protein-like II"/>
    <property type="match status" value="1"/>
</dbReference>
<feature type="domain" description="Solute-binding protein family 5" evidence="5">
    <location>
        <begin position="74"/>
        <end position="454"/>
    </location>
</feature>
<evidence type="ECO:0000256" key="3">
    <source>
        <dbReference type="ARBA" id="ARBA00022729"/>
    </source>
</evidence>
<gene>
    <name evidence="6" type="ORF">IC602_00745</name>
</gene>
<dbReference type="InterPro" id="IPR039424">
    <property type="entry name" value="SBP_5"/>
</dbReference>
<dbReference type="Proteomes" id="UP000621631">
    <property type="component" value="Unassembled WGS sequence"/>
</dbReference>
<keyword evidence="7" id="KW-1185">Reference proteome</keyword>
<keyword evidence="3 4" id="KW-0732">Signal</keyword>
<comment type="caution">
    <text evidence="6">The sequence shown here is derived from an EMBL/GenBank/DDBJ whole genome shotgun (WGS) entry which is preliminary data.</text>
</comment>
<feature type="signal peptide" evidence="4">
    <location>
        <begin position="1"/>
        <end position="18"/>
    </location>
</feature>
<dbReference type="InterPro" id="IPR030678">
    <property type="entry name" value="Peptide/Ni-bd"/>
</dbReference>
<dbReference type="Gene3D" id="3.10.105.10">
    <property type="entry name" value="Dipeptide-binding Protein, Domain 3"/>
    <property type="match status" value="1"/>
</dbReference>
<dbReference type="PROSITE" id="PS01040">
    <property type="entry name" value="SBP_BACTERIAL_5"/>
    <property type="match status" value="1"/>
</dbReference>
<dbReference type="CDD" id="cd08504">
    <property type="entry name" value="PBP2_OppA"/>
    <property type="match status" value="1"/>
</dbReference>
<name>A0ABR7VIS2_VIRHA</name>
<dbReference type="PANTHER" id="PTHR30290:SF79">
    <property type="entry name" value="DIPEPTIDE-BINDING PROTEIN DPPE"/>
    <property type="match status" value="1"/>
</dbReference>
<evidence type="ECO:0000256" key="1">
    <source>
        <dbReference type="ARBA" id="ARBA00004193"/>
    </source>
</evidence>
<dbReference type="RefSeq" id="WP_060679909.1">
    <property type="nucleotide sequence ID" value="NZ_JAGFLZ010000002.1"/>
</dbReference>
<dbReference type="Pfam" id="PF00496">
    <property type="entry name" value="SBP_bac_5"/>
    <property type="match status" value="1"/>
</dbReference>
<dbReference type="PROSITE" id="PS51257">
    <property type="entry name" value="PROKAR_LIPOPROTEIN"/>
    <property type="match status" value="1"/>
</dbReference>
<comment type="similarity">
    <text evidence="2">Belongs to the bacterial solute-binding protein 5 family.</text>
</comment>
<dbReference type="InterPro" id="IPR000914">
    <property type="entry name" value="SBP_5_dom"/>
</dbReference>
<sequence>MKKLIAILILTGVMILGACSDKSATSSEPPKQDLVLNLSSEPSSLDPGITTSLKDGWVMEHLFEGLYTLDQEGEVVLGVAEKVDKSTDGLVYTFTIRKDAKWSDGSDVTAHDFEYAWKRALDPNVGARYASFLYVIKNAEAFNTGKASLEEVGVTALDDKTLKLTLEAPTPYLEKLMTITTFYPVKKEVVEANENWTLDPSLYVTNGAFQLNKWEHDSQLELIKNKEYYAKDEVSLEKITFKMINDATTAYQMYETGELDFISTIPTDQLEAAKQKPEYIEFPTYSTAMYLFNIRKEPFNNQKVRKAFAMGIDRKALVENVGKIGETPAFAMVPPGAETPEGDFREVGGNYFEEDYEEAKKLIAEAMEEEGWSTFPKVELIYSTSENNKRYSEAIQEMLKKNLDIDIQLGTQEWSSYLDTLGRKDYQMARMAQSGVYIDPAVNLEYFLGSGTNNRTGWINENYDQLLKKARVEQDETKRYELLHQAEEILMEDLPFMPYYFLSSNYLASPEIKGIVYYNHQPPVFKWAKK</sequence>
<dbReference type="Gene3D" id="3.90.76.10">
    <property type="entry name" value="Dipeptide-binding Protein, Domain 1"/>
    <property type="match status" value="1"/>
</dbReference>
<feature type="chain" id="PRO_5046582357" evidence="4">
    <location>
        <begin position="19"/>
        <end position="530"/>
    </location>
</feature>
<proteinExistence type="inferred from homology"/>
<reference evidence="6 7" key="1">
    <citation type="submission" date="2020-09" db="EMBL/GenBank/DDBJ databases">
        <title>Draft Genome Sequences of Oil-Oxidizing Bacteria Halomonas titanicae, Marinobacter lutaoensis, and Virgibacillus halodenitrificans Isolated from Highly Saline Environments.</title>
        <authorList>
            <person name="Grouzdev D.S."/>
            <person name="Sokolova D.S."/>
            <person name="Semenova E.M."/>
            <person name="Borzenkov I.A."/>
            <person name="Bidzhieva S.K."/>
            <person name="Poltaraus A.B."/>
            <person name="Nazina T.N."/>
        </authorList>
    </citation>
    <scope>NUCLEOTIDE SEQUENCE [LARGE SCALE GENOMIC DNA]</scope>
    <source>
        <strain evidence="6 7">VKM B-3472D</strain>
    </source>
</reference>
<accession>A0ABR7VIS2</accession>
<evidence type="ECO:0000259" key="5">
    <source>
        <dbReference type="Pfam" id="PF00496"/>
    </source>
</evidence>
<protein>
    <submittedName>
        <fullName evidence="6">Peptide ABC transporter substrate-binding protein</fullName>
    </submittedName>
</protein>
<dbReference type="PANTHER" id="PTHR30290">
    <property type="entry name" value="PERIPLASMIC BINDING COMPONENT OF ABC TRANSPORTER"/>
    <property type="match status" value="1"/>
</dbReference>
<organism evidence="6 7">
    <name type="scientific">Virgibacillus halodenitrificans</name>
    <name type="common">Bacillus halodenitrificans</name>
    <dbReference type="NCBI Taxonomy" id="1482"/>
    <lineage>
        <taxon>Bacteria</taxon>
        <taxon>Bacillati</taxon>
        <taxon>Bacillota</taxon>
        <taxon>Bacilli</taxon>
        <taxon>Bacillales</taxon>
        <taxon>Bacillaceae</taxon>
        <taxon>Virgibacillus</taxon>
    </lineage>
</organism>
<dbReference type="PIRSF" id="PIRSF002741">
    <property type="entry name" value="MppA"/>
    <property type="match status" value="1"/>
</dbReference>
<evidence type="ECO:0000256" key="2">
    <source>
        <dbReference type="ARBA" id="ARBA00005695"/>
    </source>
</evidence>
<dbReference type="InterPro" id="IPR023765">
    <property type="entry name" value="SBP_5_CS"/>
</dbReference>
<dbReference type="SUPFAM" id="SSF53850">
    <property type="entry name" value="Periplasmic binding protein-like II"/>
    <property type="match status" value="1"/>
</dbReference>
<evidence type="ECO:0000256" key="4">
    <source>
        <dbReference type="SAM" id="SignalP"/>
    </source>
</evidence>
<comment type="subcellular location">
    <subcellularLocation>
        <location evidence="1">Cell membrane</location>
        <topology evidence="1">Lipid-anchor</topology>
    </subcellularLocation>
</comment>
<dbReference type="EMBL" id="JACWEZ010000001">
    <property type="protein sequence ID" value="MBD1221135.1"/>
    <property type="molecule type" value="Genomic_DNA"/>
</dbReference>
<evidence type="ECO:0000313" key="7">
    <source>
        <dbReference type="Proteomes" id="UP000621631"/>
    </source>
</evidence>
<evidence type="ECO:0000313" key="6">
    <source>
        <dbReference type="EMBL" id="MBD1221135.1"/>
    </source>
</evidence>